<comment type="caution">
    <text evidence="2">The sequence shown here is derived from an EMBL/GenBank/DDBJ whole genome shotgun (WGS) entry which is preliminary data.</text>
</comment>
<organism evidence="2 3">
    <name type="scientific">Zizania palustris</name>
    <name type="common">Northern wild rice</name>
    <dbReference type="NCBI Taxonomy" id="103762"/>
    <lineage>
        <taxon>Eukaryota</taxon>
        <taxon>Viridiplantae</taxon>
        <taxon>Streptophyta</taxon>
        <taxon>Embryophyta</taxon>
        <taxon>Tracheophyta</taxon>
        <taxon>Spermatophyta</taxon>
        <taxon>Magnoliopsida</taxon>
        <taxon>Liliopsida</taxon>
        <taxon>Poales</taxon>
        <taxon>Poaceae</taxon>
        <taxon>BOP clade</taxon>
        <taxon>Oryzoideae</taxon>
        <taxon>Oryzeae</taxon>
        <taxon>Zizaniinae</taxon>
        <taxon>Zizania</taxon>
    </lineage>
</organism>
<reference evidence="2" key="1">
    <citation type="journal article" date="2021" name="bioRxiv">
        <title>Whole Genome Assembly and Annotation of Northern Wild Rice, Zizania palustris L., Supports a Whole Genome Duplication in the Zizania Genus.</title>
        <authorList>
            <person name="Haas M."/>
            <person name="Kono T."/>
            <person name="Macchietto M."/>
            <person name="Millas R."/>
            <person name="McGilp L."/>
            <person name="Shao M."/>
            <person name="Duquette J."/>
            <person name="Hirsch C.N."/>
            <person name="Kimball J."/>
        </authorList>
    </citation>
    <scope>NUCLEOTIDE SEQUENCE</scope>
    <source>
        <tissue evidence="2">Fresh leaf tissue</tissue>
    </source>
</reference>
<evidence type="ECO:0000256" key="1">
    <source>
        <dbReference type="SAM" id="MobiDB-lite"/>
    </source>
</evidence>
<evidence type="ECO:0000313" key="3">
    <source>
        <dbReference type="Proteomes" id="UP000729402"/>
    </source>
</evidence>
<feature type="region of interest" description="Disordered" evidence="1">
    <location>
        <begin position="30"/>
        <end position="60"/>
    </location>
</feature>
<proteinExistence type="predicted"/>
<name>A0A8J5T869_ZIZPA</name>
<accession>A0A8J5T869</accession>
<evidence type="ECO:0000313" key="2">
    <source>
        <dbReference type="EMBL" id="KAG8074963.1"/>
    </source>
</evidence>
<gene>
    <name evidence="2" type="ORF">GUJ93_ZPchr0006g43776</name>
</gene>
<reference evidence="2" key="2">
    <citation type="submission" date="2021-02" db="EMBL/GenBank/DDBJ databases">
        <authorList>
            <person name="Kimball J.A."/>
            <person name="Haas M.W."/>
            <person name="Macchietto M."/>
            <person name="Kono T."/>
            <person name="Duquette J."/>
            <person name="Shao M."/>
        </authorList>
    </citation>
    <scope>NUCLEOTIDE SEQUENCE</scope>
    <source>
        <tissue evidence="2">Fresh leaf tissue</tissue>
    </source>
</reference>
<protein>
    <submittedName>
        <fullName evidence="2">Uncharacterized protein</fullName>
    </submittedName>
</protein>
<dbReference type="AlphaFoldDB" id="A0A8J5T869"/>
<dbReference type="Proteomes" id="UP000729402">
    <property type="component" value="Unassembled WGS sequence"/>
</dbReference>
<sequence>MDGSGLFTPGVANRTGVVVAHRFLIDGVGTELPTSPPSPSPLFRNPHATAHRRRARRTEEEKSATLLVSVGYLPNIYTLHSLAPLPFLVPSSLHSLPARLRSTQ</sequence>
<keyword evidence="3" id="KW-1185">Reference proteome</keyword>
<dbReference type="EMBL" id="JAAALK010000283">
    <property type="protein sequence ID" value="KAG8074963.1"/>
    <property type="molecule type" value="Genomic_DNA"/>
</dbReference>